<reference evidence="2 3" key="1">
    <citation type="journal article" date="2018" name="Nat. Ecol. Evol.">
        <title>Shark genomes provide insights into elasmobranch evolution and the origin of vertebrates.</title>
        <authorList>
            <person name="Hara Y"/>
            <person name="Yamaguchi K"/>
            <person name="Onimaru K"/>
            <person name="Kadota M"/>
            <person name="Koyanagi M"/>
            <person name="Keeley SD"/>
            <person name="Tatsumi K"/>
            <person name="Tanaka K"/>
            <person name="Motone F"/>
            <person name="Kageyama Y"/>
            <person name="Nozu R"/>
            <person name="Adachi N"/>
            <person name="Nishimura O"/>
            <person name="Nakagawa R"/>
            <person name="Tanegashima C"/>
            <person name="Kiyatake I"/>
            <person name="Matsumoto R"/>
            <person name="Murakumo K"/>
            <person name="Nishida K"/>
            <person name="Terakita A"/>
            <person name="Kuratani S"/>
            <person name="Sato K"/>
            <person name="Hyodo S Kuraku.S."/>
        </authorList>
    </citation>
    <scope>NUCLEOTIDE SEQUENCE [LARGE SCALE GENOMIC DNA]</scope>
</reference>
<proteinExistence type="predicted"/>
<organism evidence="2 3">
    <name type="scientific">Chiloscyllium punctatum</name>
    <name type="common">Brownbanded bambooshark</name>
    <name type="synonym">Hemiscyllium punctatum</name>
    <dbReference type="NCBI Taxonomy" id="137246"/>
    <lineage>
        <taxon>Eukaryota</taxon>
        <taxon>Metazoa</taxon>
        <taxon>Chordata</taxon>
        <taxon>Craniata</taxon>
        <taxon>Vertebrata</taxon>
        <taxon>Chondrichthyes</taxon>
        <taxon>Elasmobranchii</taxon>
        <taxon>Galeomorphii</taxon>
        <taxon>Galeoidea</taxon>
        <taxon>Orectolobiformes</taxon>
        <taxon>Hemiscylliidae</taxon>
        <taxon>Chiloscyllium</taxon>
    </lineage>
</organism>
<name>A0A401TMC9_CHIPU</name>
<comment type="caution">
    <text evidence="2">The sequence shown here is derived from an EMBL/GenBank/DDBJ whole genome shotgun (WGS) entry which is preliminary data.</text>
</comment>
<evidence type="ECO:0000313" key="2">
    <source>
        <dbReference type="EMBL" id="GCC43784.1"/>
    </source>
</evidence>
<dbReference type="EMBL" id="BEZZ01114300">
    <property type="protein sequence ID" value="GCC43784.1"/>
    <property type="molecule type" value="Genomic_DNA"/>
</dbReference>
<evidence type="ECO:0000256" key="1">
    <source>
        <dbReference type="SAM" id="MobiDB-lite"/>
    </source>
</evidence>
<dbReference type="Proteomes" id="UP000287033">
    <property type="component" value="Unassembled WGS sequence"/>
</dbReference>
<feature type="compositionally biased region" description="Basic and acidic residues" evidence="1">
    <location>
        <begin position="113"/>
        <end position="130"/>
    </location>
</feature>
<keyword evidence="3" id="KW-1185">Reference proteome</keyword>
<accession>A0A401TMC9</accession>
<dbReference type="AlphaFoldDB" id="A0A401TMC9"/>
<evidence type="ECO:0000313" key="3">
    <source>
        <dbReference type="Proteomes" id="UP000287033"/>
    </source>
</evidence>
<feature type="region of interest" description="Disordered" evidence="1">
    <location>
        <begin position="19"/>
        <end position="153"/>
    </location>
</feature>
<sequence>MTGWEDRAAAALAGREVQWQAGRTARQRRSQAGRCNGRLGGPGCGDTPRAGGAMTLTGETTPLSGAGRRRPLQGWRRSNVLWQPCHSDTPRSGGVTAAPGGPRGNGNTSGPGDRTKTSRKWMMEPRATEREETEEPSNSEGVEGWGAVGELTS</sequence>
<gene>
    <name evidence="2" type="ORF">chiPu_0027803</name>
</gene>
<protein>
    <submittedName>
        <fullName evidence="2">Uncharacterized protein</fullName>
    </submittedName>
</protein>